<feature type="domain" description="SH3b" evidence="4">
    <location>
        <begin position="163"/>
        <end position="227"/>
    </location>
</feature>
<evidence type="ECO:0000256" key="1">
    <source>
        <dbReference type="ARBA" id="ARBA00022801"/>
    </source>
</evidence>
<keyword evidence="2" id="KW-0961">Cell wall biogenesis/degradation</keyword>
<sequence>MKGWMSIVFILACLLWLIPTAVHADSVKVQVDNLNVRSGPDLSHSVLGKVQKDETHSIVDQKDDWIKIKWDNKTGWIADWLVNVKQEETVKSKVDYLRVRGKSGMDGEVQDYLMKDEEVTKLDQKGDWVLIDQNTASGWVHKSYLSTYSKEQPKETSESELSKSLGKVKVAAAVLNVRSKATSNSSILTQVKKEDSFEYSEEKQGWYKISLDNNKTGWVAGWLVTKDNSSSATPQSQSKVTLQYNATNLRSGPSTNHKVISSADKGDQFSVISKEGSWYRVSYKDSSAYVAGWTVKESKSSNIKSASVSKGNLQGKTIVLDAGHGGFDPGAIGRNGTYEKTLTLQTAQDLKSTLEQNGASVVMTRTNDSYLSLSARAAISNASSGDVFISVHYNSVPASNSATGINTYFYNDSTRSLASNVQSGLINSTGLRDRGIANGNFHILRNNQKPSVLVELGFISDVNEEKTVNSSSFQSKASQGITNGLINYFK</sequence>
<name>A0ABW2K4J8_9BACI</name>
<feature type="domain" description="SH3b" evidence="4">
    <location>
        <begin position="235"/>
        <end position="298"/>
    </location>
</feature>
<dbReference type="SUPFAM" id="SSF53187">
    <property type="entry name" value="Zn-dependent exopeptidases"/>
    <property type="match status" value="1"/>
</dbReference>
<evidence type="ECO:0000313" key="6">
    <source>
        <dbReference type="Proteomes" id="UP001596494"/>
    </source>
</evidence>
<dbReference type="Pfam" id="PF08239">
    <property type="entry name" value="SH3_3"/>
    <property type="match status" value="4"/>
</dbReference>
<dbReference type="RefSeq" id="WP_289214537.1">
    <property type="nucleotide sequence ID" value="NZ_JAPVRC010000001.1"/>
</dbReference>
<evidence type="ECO:0000256" key="2">
    <source>
        <dbReference type="ARBA" id="ARBA00023316"/>
    </source>
</evidence>
<feature type="chain" id="PRO_5045339105" evidence="3">
    <location>
        <begin position="25"/>
        <end position="490"/>
    </location>
</feature>
<dbReference type="Proteomes" id="UP001596494">
    <property type="component" value="Unassembled WGS sequence"/>
</dbReference>
<dbReference type="InterPro" id="IPR050695">
    <property type="entry name" value="N-acetylmuramoyl_amidase_3"/>
</dbReference>
<feature type="signal peptide" evidence="3">
    <location>
        <begin position="1"/>
        <end position="24"/>
    </location>
</feature>
<keyword evidence="6" id="KW-1185">Reference proteome</keyword>
<dbReference type="EMBL" id="JBHTBY010000006">
    <property type="protein sequence ID" value="MFC7320986.1"/>
    <property type="molecule type" value="Genomic_DNA"/>
</dbReference>
<comment type="caution">
    <text evidence="5">The sequence shown here is derived from an EMBL/GenBank/DDBJ whole genome shotgun (WGS) entry which is preliminary data.</text>
</comment>
<keyword evidence="1 5" id="KW-0378">Hydrolase</keyword>
<dbReference type="PANTHER" id="PTHR30404">
    <property type="entry name" value="N-ACETYLMURAMOYL-L-ALANINE AMIDASE"/>
    <property type="match status" value="1"/>
</dbReference>
<dbReference type="Gene3D" id="3.40.630.40">
    <property type="entry name" value="Zn-dependent exopeptidases"/>
    <property type="match status" value="1"/>
</dbReference>
<organism evidence="5 6">
    <name type="scientific">Halobacillus campisalis</name>
    <dbReference type="NCBI Taxonomy" id="435909"/>
    <lineage>
        <taxon>Bacteria</taxon>
        <taxon>Bacillati</taxon>
        <taxon>Bacillota</taxon>
        <taxon>Bacilli</taxon>
        <taxon>Bacillales</taxon>
        <taxon>Bacillaceae</taxon>
        <taxon>Halobacillus</taxon>
    </lineage>
</organism>
<dbReference type="PANTHER" id="PTHR30404:SF0">
    <property type="entry name" value="N-ACETYLMURAMOYL-L-ALANINE AMIDASE AMIC"/>
    <property type="match status" value="1"/>
</dbReference>
<proteinExistence type="predicted"/>
<dbReference type="InterPro" id="IPR017293">
    <property type="entry name" value="N-acetylmuramoyl-L-ala_amidase"/>
</dbReference>
<dbReference type="CDD" id="cd02696">
    <property type="entry name" value="MurNAc-LAA"/>
    <property type="match status" value="1"/>
</dbReference>
<dbReference type="SMART" id="SM00646">
    <property type="entry name" value="Ami_3"/>
    <property type="match status" value="1"/>
</dbReference>
<dbReference type="EC" id="3.5.1.28" evidence="5"/>
<reference evidence="6" key="1">
    <citation type="journal article" date="2019" name="Int. J. Syst. Evol. Microbiol.">
        <title>The Global Catalogue of Microorganisms (GCM) 10K type strain sequencing project: providing services to taxonomists for standard genome sequencing and annotation.</title>
        <authorList>
            <consortium name="The Broad Institute Genomics Platform"/>
            <consortium name="The Broad Institute Genome Sequencing Center for Infectious Disease"/>
            <person name="Wu L."/>
            <person name="Ma J."/>
        </authorList>
    </citation>
    <scope>NUCLEOTIDE SEQUENCE [LARGE SCALE GENOMIC DNA]</scope>
    <source>
        <strain evidence="6">CCUG 73951</strain>
    </source>
</reference>
<evidence type="ECO:0000259" key="4">
    <source>
        <dbReference type="PROSITE" id="PS51781"/>
    </source>
</evidence>
<evidence type="ECO:0000256" key="3">
    <source>
        <dbReference type="SAM" id="SignalP"/>
    </source>
</evidence>
<dbReference type="PIRSF" id="PIRSF037846">
    <property type="entry name" value="Autolysin_YrvJ_prd"/>
    <property type="match status" value="1"/>
</dbReference>
<gene>
    <name evidence="5" type="ORF">ACFQMN_08850</name>
</gene>
<protein>
    <submittedName>
        <fullName evidence="5">N-acetylmuramoyl-L-alanine amidase</fullName>
        <ecNumber evidence="5">3.5.1.28</ecNumber>
    </submittedName>
</protein>
<dbReference type="SMART" id="SM00287">
    <property type="entry name" value="SH3b"/>
    <property type="match status" value="4"/>
</dbReference>
<feature type="domain" description="SH3b" evidence="4">
    <location>
        <begin position="24"/>
        <end position="85"/>
    </location>
</feature>
<dbReference type="InterPro" id="IPR003646">
    <property type="entry name" value="SH3-like_bac-type"/>
</dbReference>
<dbReference type="PROSITE" id="PS51781">
    <property type="entry name" value="SH3B"/>
    <property type="match status" value="4"/>
</dbReference>
<dbReference type="Pfam" id="PF01520">
    <property type="entry name" value="Amidase_3"/>
    <property type="match status" value="1"/>
</dbReference>
<keyword evidence="3" id="KW-0732">Signal</keyword>
<feature type="domain" description="SH3b" evidence="4">
    <location>
        <begin position="87"/>
        <end position="149"/>
    </location>
</feature>
<evidence type="ECO:0000313" key="5">
    <source>
        <dbReference type="EMBL" id="MFC7320986.1"/>
    </source>
</evidence>
<dbReference type="InterPro" id="IPR002508">
    <property type="entry name" value="MurNAc-LAA_cat"/>
</dbReference>
<dbReference type="GO" id="GO:0008745">
    <property type="term" value="F:N-acetylmuramoyl-L-alanine amidase activity"/>
    <property type="evidence" value="ECO:0007669"/>
    <property type="project" value="UniProtKB-EC"/>
</dbReference>
<accession>A0ABW2K4J8</accession>
<dbReference type="Gene3D" id="2.30.30.40">
    <property type="entry name" value="SH3 Domains"/>
    <property type="match status" value="4"/>
</dbReference>